<dbReference type="KEGG" id="ffa:FFWV33_04390"/>
<sequence length="408" mass="48191">MTEIVFINALFTADNIIKTLSIIGGFLGIVSFMDNYLIRFKPTIFVGTKVVSETENTEKGETFLSSIICNIEIANHRKRYGIINDFAVRIYRNDQINSKKTIFYSSEFIDTIPQKIQSIDNQERIIFNSINILPNSNKSVTLILSDQILQSKFDFYDANTYYLEFYYQLNPKSKWIFIDKLYLYNKRDEIIPKKDKYTLFTAINYDKSRESIENNLLTPSTTLYKSATRKHLVDILKKHKLNYVLTPINILRDLIIFIPYYLIMFANRINDNYIKIPLILKYVKNKRPFKIKIGSPELRPRTEKDFQKIIFELNKNITKINLHLETEKNIKLKELDKERFLIFRDKTTIEVFISGDTSIVAKSQYINYRLNLKLGIWNKNHWFLENSGFTQLDSFSVKIIDYLILHST</sequence>
<reference evidence="1 2" key="1">
    <citation type="submission" date="2017-04" db="EMBL/GenBank/DDBJ databases">
        <title>Compelte genome sequence of WV33.</title>
        <authorList>
            <person name="Lee P.C."/>
        </authorList>
    </citation>
    <scope>NUCLEOTIDE SEQUENCE [LARGE SCALE GENOMIC DNA]</scope>
    <source>
        <strain evidence="1 2">WV33</strain>
    </source>
</reference>
<dbReference type="OrthoDB" id="9824263at2"/>
<dbReference type="AlphaFoldDB" id="A0A2S1LAT5"/>
<accession>A0A2S1LAT5</accession>
<dbReference type="Proteomes" id="UP000244527">
    <property type="component" value="Chromosome"/>
</dbReference>
<evidence type="ECO:0000313" key="1">
    <source>
        <dbReference type="EMBL" id="AWG20834.1"/>
    </source>
</evidence>
<name>A0A2S1LAT5_9FLAO</name>
<organism evidence="1 2">
    <name type="scientific">Flavobacterium faecale</name>
    <dbReference type="NCBI Taxonomy" id="1355330"/>
    <lineage>
        <taxon>Bacteria</taxon>
        <taxon>Pseudomonadati</taxon>
        <taxon>Bacteroidota</taxon>
        <taxon>Flavobacteriia</taxon>
        <taxon>Flavobacteriales</taxon>
        <taxon>Flavobacteriaceae</taxon>
        <taxon>Flavobacterium</taxon>
    </lineage>
</organism>
<dbReference type="EMBL" id="CP020918">
    <property type="protein sequence ID" value="AWG20834.1"/>
    <property type="molecule type" value="Genomic_DNA"/>
</dbReference>
<gene>
    <name evidence="1" type="ORF">FFWV33_04390</name>
</gene>
<dbReference type="RefSeq" id="WP_108739790.1">
    <property type="nucleotide sequence ID" value="NZ_CP020918.1"/>
</dbReference>
<keyword evidence="2" id="KW-1185">Reference proteome</keyword>
<protein>
    <submittedName>
        <fullName evidence="1">Uncharacterized protein</fullName>
    </submittedName>
</protein>
<evidence type="ECO:0000313" key="2">
    <source>
        <dbReference type="Proteomes" id="UP000244527"/>
    </source>
</evidence>
<proteinExistence type="predicted"/>